<dbReference type="AlphaFoldDB" id="A0A150G8B4"/>
<organism evidence="2 3">
    <name type="scientific">Gonium pectorale</name>
    <name type="common">Green alga</name>
    <dbReference type="NCBI Taxonomy" id="33097"/>
    <lineage>
        <taxon>Eukaryota</taxon>
        <taxon>Viridiplantae</taxon>
        <taxon>Chlorophyta</taxon>
        <taxon>core chlorophytes</taxon>
        <taxon>Chlorophyceae</taxon>
        <taxon>CS clade</taxon>
        <taxon>Chlamydomonadales</taxon>
        <taxon>Volvocaceae</taxon>
        <taxon>Gonium</taxon>
    </lineage>
</organism>
<dbReference type="SMART" id="SM00054">
    <property type="entry name" value="EFh"/>
    <property type="match status" value="2"/>
</dbReference>
<reference evidence="3" key="1">
    <citation type="journal article" date="2016" name="Nat. Commun.">
        <title>The Gonium pectorale genome demonstrates co-option of cell cycle regulation during the evolution of multicellularity.</title>
        <authorList>
            <person name="Hanschen E.R."/>
            <person name="Marriage T.N."/>
            <person name="Ferris P.J."/>
            <person name="Hamaji T."/>
            <person name="Toyoda A."/>
            <person name="Fujiyama A."/>
            <person name="Neme R."/>
            <person name="Noguchi H."/>
            <person name="Minakuchi Y."/>
            <person name="Suzuki M."/>
            <person name="Kawai-Toyooka H."/>
            <person name="Smith D.R."/>
            <person name="Sparks H."/>
            <person name="Anderson J."/>
            <person name="Bakaric R."/>
            <person name="Luria V."/>
            <person name="Karger A."/>
            <person name="Kirschner M.W."/>
            <person name="Durand P.M."/>
            <person name="Michod R.E."/>
            <person name="Nozaki H."/>
            <person name="Olson B.J."/>
        </authorList>
    </citation>
    <scope>NUCLEOTIDE SEQUENCE [LARGE SCALE GENOMIC DNA]</scope>
    <source>
        <strain evidence="3">NIES-2863</strain>
    </source>
</reference>
<dbReference type="PANTHER" id="PTHR20875">
    <property type="entry name" value="EF-HAND CALCIUM-BINDING DOMAIN-CONTAINING PROTEIN 6-RELATED"/>
    <property type="match status" value="1"/>
</dbReference>
<dbReference type="PROSITE" id="PS50222">
    <property type="entry name" value="EF_HAND_2"/>
    <property type="match status" value="2"/>
</dbReference>
<comment type="caution">
    <text evidence="2">The sequence shown here is derived from an EMBL/GenBank/DDBJ whole genome shotgun (WGS) entry which is preliminary data.</text>
</comment>
<dbReference type="InterPro" id="IPR002048">
    <property type="entry name" value="EF_hand_dom"/>
</dbReference>
<feature type="domain" description="EF-hand" evidence="1">
    <location>
        <begin position="180"/>
        <end position="215"/>
    </location>
</feature>
<evidence type="ECO:0000313" key="3">
    <source>
        <dbReference type="Proteomes" id="UP000075714"/>
    </source>
</evidence>
<dbReference type="OrthoDB" id="26525at2759"/>
<feature type="domain" description="EF-hand" evidence="1">
    <location>
        <begin position="283"/>
        <end position="318"/>
    </location>
</feature>
<name>A0A150G8B4_GONPE</name>
<gene>
    <name evidence="2" type="ORF">GPECTOR_47g349</name>
</gene>
<proteinExistence type="predicted"/>
<dbReference type="PANTHER" id="PTHR20875:SF0">
    <property type="entry name" value="GH12158P"/>
    <property type="match status" value="1"/>
</dbReference>
<sequence length="349" mass="39242">MSTAKVPFTEPEWKIPGYTGYVQGLQETYKKTPVMAQLETKDPTPESFIFTRTQTAPKPEPVRDPCNDPANFKKPQPGNLWPALQDTAIQASFKPPMSNIAMGDERIMPFRTSYGVDFKAPFDGQERLRSPNRNEDLVKTTSSLANIYKSSFNRVGEKRLQKMISTMRERMEAKLGNSNNNAFRMRKLFKMYDKTDSGRVHFEDFRNMAETFGMQLDDDSLMALYFVYDPEGTGYLEYEALVSQLMNPSDFAFYKGYVDYSTDKAEESKRAELLTQLKKKIGPVTAELQRLLQAFDSAGNGHIGKHDLVAGCASVGVVLSDRDWDTLAPVMSTSASGAIDYAAFCAIFS</sequence>
<dbReference type="GO" id="GO:0005509">
    <property type="term" value="F:calcium ion binding"/>
    <property type="evidence" value="ECO:0007669"/>
    <property type="project" value="InterPro"/>
</dbReference>
<dbReference type="EMBL" id="LSYV01000048">
    <property type="protein sequence ID" value="KXZ46074.1"/>
    <property type="molecule type" value="Genomic_DNA"/>
</dbReference>
<dbReference type="Gene3D" id="1.10.238.10">
    <property type="entry name" value="EF-hand"/>
    <property type="match status" value="2"/>
</dbReference>
<dbReference type="InterPro" id="IPR011992">
    <property type="entry name" value="EF-hand-dom_pair"/>
</dbReference>
<evidence type="ECO:0000259" key="1">
    <source>
        <dbReference type="PROSITE" id="PS50222"/>
    </source>
</evidence>
<dbReference type="InterPro" id="IPR052603">
    <property type="entry name" value="EFCB6"/>
</dbReference>
<protein>
    <recommendedName>
        <fullName evidence="1">EF-hand domain-containing protein</fullName>
    </recommendedName>
</protein>
<evidence type="ECO:0000313" key="2">
    <source>
        <dbReference type="EMBL" id="KXZ46074.1"/>
    </source>
</evidence>
<accession>A0A150G8B4</accession>
<keyword evidence="3" id="KW-1185">Reference proteome</keyword>
<dbReference type="Proteomes" id="UP000075714">
    <property type="component" value="Unassembled WGS sequence"/>
</dbReference>
<dbReference type="SUPFAM" id="SSF47473">
    <property type="entry name" value="EF-hand"/>
    <property type="match status" value="1"/>
</dbReference>
<dbReference type="STRING" id="33097.A0A150G8B4"/>